<evidence type="ECO:0000256" key="3">
    <source>
        <dbReference type="ARBA" id="ARBA00023315"/>
    </source>
</evidence>
<dbReference type="PANTHER" id="PTHR23416:SF78">
    <property type="entry name" value="LIPOPOLYSACCHARIDE BIOSYNTHESIS O-ACETYL TRANSFERASE WBBJ-RELATED"/>
    <property type="match status" value="1"/>
</dbReference>
<evidence type="ECO:0000256" key="2">
    <source>
        <dbReference type="ARBA" id="ARBA00022737"/>
    </source>
</evidence>
<dbReference type="CDD" id="cd04647">
    <property type="entry name" value="LbH_MAT_like"/>
    <property type="match status" value="1"/>
</dbReference>
<dbReference type="PANTHER" id="PTHR23416">
    <property type="entry name" value="SIALIC ACID SYNTHASE-RELATED"/>
    <property type="match status" value="1"/>
</dbReference>
<evidence type="ECO:0000313" key="5">
    <source>
        <dbReference type="Proteomes" id="UP000184488"/>
    </source>
</evidence>
<dbReference type="SUPFAM" id="SSF51161">
    <property type="entry name" value="Trimeric LpxA-like enzymes"/>
    <property type="match status" value="1"/>
</dbReference>
<protein>
    <submittedName>
        <fullName evidence="4">Transferase hexapeptide (Six repeat-containing protein)</fullName>
    </submittedName>
</protein>
<organism evidence="4 5">
    <name type="scientific">Flavobacterium terrae</name>
    <dbReference type="NCBI Taxonomy" id="415425"/>
    <lineage>
        <taxon>Bacteria</taxon>
        <taxon>Pseudomonadati</taxon>
        <taxon>Bacteroidota</taxon>
        <taxon>Flavobacteriia</taxon>
        <taxon>Flavobacteriales</taxon>
        <taxon>Flavobacteriaceae</taxon>
        <taxon>Flavobacterium</taxon>
    </lineage>
</organism>
<dbReference type="Proteomes" id="UP000184488">
    <property type="component" value="Unassembled WGS sequence"/>
</dbReference>
<dbReference type="GO" id="GO:0016746">
    <property type="term" value="F:acyltransferase activity"/>
    <property type="evidence" value="ECO:0007669"/>
    <property type="project" value="UniProtKB-KW"/>
</dbReference>
<dbReference type="InterPro" id="IPR018357">
    <property type="entry name" value="Hexapep_transf_CS"/>
</dbReference>
<reference evidence="5" key="1">
    <citation type="submission" date="2016-11" db="EMBL/GenBank/DDBJ databases">
        <authorList>
            <person name="Varghese N."/>
            <person name="Submissions S."/>
        </authorList>
    </citation>
    <scope>NUCLEOTIDE SEQUENCE [LARGE SCALE GENOMIC DNA]</scope>
    <source>
        <strain evidence="5">DSM 18829</strain>
    </source>
</reference>
<sequence length="179" mass="19340">MVLDRLKKIIKKIIYGSNKIENKNIILDPKVWVYSNVVMETNKGGTIEIGHSTEILNGVLILTYGGNIKIGSGCSINPYTILYGHGNLTIGNNVLIAGHCLIIPANHKFEDLERPINKQGLSKKGILIEDDVWIGAGSRILDGVKIGKGAIIAAGAVVNKDVEPYTIVGGVPAKFIKKR</sequence>
<proteinExistence type="predicted"/>
<accession>A0A1M6FRX6</accession>
<dbReference type="Pfam" id="PF00132">
    <property type="entry name" value="Hexapep"/>
    <property type="match status" value="1"/>
</dbReference>
<evidence type="ECO:0000313" key="4">
    <source>
        <dbReference type="EMBL" id="SHJ00455.1"/>
    </source>
</evidence>
<dbReference type="InterPro" id="IPR051159">
    <property type="entry name" value="Hexapeptide_acetyltransf"/>
</dbReference>
<dbReference type="AlphaFoldDB" id="A0A1M6FRX6"/>
<keyword evidence="5" id="KW-1185">Reference proteome</keyword>
<dbReference type="EMBL" id="FQZI01000004">
    <property type="protein sequence ID" value="SHJ00455.1"/>
    <property type="molecule type" value="Genomic_DNA"/>
</dbReference>
<dbReference type="PROSITE" id="PS00101">
    <property type="entry name" value="HEXAPEP_TRANSFERASES"/>
    <property type="match status" value="1"/>
</dbReference>
<keyword evidence="2" id="KW-0677">Repeat</keyword>
<keyword evidence="1 4" id="KW-0808">Transferase</keyword>
<dbReference type="InterPro" id="IPR001451">
    <property type="entry name" value="Hexapep"/>
</dbReference>
<name>A0A1M6FRX6_9FLAO</name>
<dbReference type="OrthoDB" id="9812571at2"/>
<evidence type="ECO:0000256" key="1">
    <source>
        <dbReference type="ARBA" id="ARBA00022679"/>
    </source>
</evidence>
<keyword evidence="3" id="KW-0012">Acyltransferase</keyword>
<dbReference type="Gene3D" id="2.160.10.10">
    <property type="entry name" value="Hexapeptide repeat proteins"/>
    <property type="match status" value="1"/>
</dbReference>
<dbReference type="STRING" id="415425.SAMN05444363_2312"/>
<gene>
    <name evidence="4" type="ORF">SAMN05444363_2312</name>
</gene>
<dbReference type="InterPro" id="IPR011004">
    <property type="entry name" value="Trimer_LpxA-like_sf"/>
</dbReference>